<dbReference type="Pfam" id="PF08742">
    <property type="entry name" value="C8"/>
    <property type="match status" value="2"/>
</dbReference>
<evidence type="ECO:0000313" key="5">
    <source>
        <dbReference type="Proteomes" id="UP000565785"/>
    </source>
</evidence>
<keyword evidence="2" id="KW-0325">Glycoprotein</keyword>
<proteinExistence type="predicted"/>
<evidence type="ECO:0000256" key="1">
    <source>
        <dbReference type="ARBA" id="ARBA00023157"/>
    </source>
</evidence>
<feature type="non-terminal residue" evidence="4">
    <location>
        <position position="1"/>
    </location>
</feature>
<dbReference type="Proteomes" id="UP000565785">
    <property type="component" value="Unassembled WGS sequence"/>
</dbReference>
<dbReference type="Pfam" id="PF12714">
    <property type="entry name" value="TILa"/>
    <property type="match status" value="2"/>
</dbReference>
<dbReference type="FunFam" id="2.10.25.10:FF:000055">
    <property type="entry name" value="alpha-tectorin isoform X1"/>
    <property type="match status" value="1"/>
</dbReference>
<comment type="caution">
    <text evidence="4">The sequence shown here is derived from an EMBL/GenBank/DDBJ whole genome shotgun (WGS) entry which is preliminary data.</text>
</comment>
<dbReference type="InterPro" id="IPR025615">
    <property type="entry name" value="TILa_dom"/>
</dbReference>
<feature type="domain" description="VWFD" evidence="3">
    <location>
        <begin position="884"/>
        <end position="1054"/>
    </location>
</feature>
<reference evidence="4 5" key="1">
    <citation type="submission" date="2019-09" db="EMBL/GenBank/DDBJ databases">
        <title>Bird 10,000 Genomes (B10K) Project - Family phase.</title>
        <authorList>
            <person name="Zhang G."/>
        </authorList>
    </citation>
    <scope>NUCLEOTIDE SEQUENCE [LARGE SCALE GENOMIC DNA]</scope>
    <source>
        <strain evidence="4">B10K-DU-002-35</strain>
        <tissue evidence="4">Muscle</tissue>
    </source>
</reference>
<keyword evidence="5" id="KW-1185">Reference proteome</keyword>
<dbReference type="OrthoDB" id="6236007at2759"/>
<dbReference type="InterPro" id="IPR002919">
    <property type="entry name" value="TIL_dom"/>
</dbReference>
<dbReference type="SMART" id="SM00832">
    <property type="entry name" value="C8"/>
    <property type="match status" value="2"/>
</dbReference>
<dbReference type="GO" id="GO:0005615">
    <property type="term" value="C:extracellular space"/>
    <property type="evidence" value="ECO:0007669"/>
    <property type="project" value="TreeGrafter"/>
</dbReference>
<dbReference type="PROSITE" id="PS51233">
    <property type="entry name" value="VWFD"/>
    <property type="match status" value="4"/>
</dbReference>
<dbReference type="InterPro" id="IPR001846">
    <property type="entry name" value="VWF_type-D"/>
</dbReference>
<dbReference type="AlphaFoldDB" id="A0A7L1NMZ1"/>
<organism evidence="4 5">
    <name type="scientific">Rhinopomastus cyanomelas</name>
    <name type="common">Common scimitarbill</name>
    <dbReference type="NCBI Taxonomy" id="113115"/>
    <lineage>
        <taxon>Eukaryota</taxon>
        <taxon>Metazoa</taxon>
        <taxon>Chordata</taxon>
        <taxon>Craniata</taxon>
        <taxon>Vertebrata</taxon>
        <taxon>Euteleostomi</taxon>
        <taxon>Archelosauria</taxon>
        <taxon>Archosauria</taxon>
        <taxon>Dinosauria</taxon>
        <taxon>Saurischia</taxon>
        <taxon>Theropoda</taxon>
        <taxon>Coelurosauria</taxon>
        <taxon>Aves</taxon>
        <taxon>Neognathae</taxon>
        <taxon>Neoaves</taxon>
        <taxon>Telluraves</taxon>
        <taxon>Coraciimorphae</taxon>
        <taxon>Bucerotiformes</taxon>
        <taxon>Rhinopomastidae</taxon>
        <taxon>Rhinopomastus</taxon>
    </lineage>
</organism>
<feature type="domain" description="VWFD" evidence="3">
    <location>
        <begin position="117"/>
        <end position="295"/>
    </location>
</feature>
<name>A0A7L1NMZ1_RHICY</name>
<dbReference type="SUPFAM" id="SSF57567">
    <property type="entry name" value="Serine protease inhibitors"/>
    <property type="match status" value="2"/>
</dbReference>
<keyword evidence="1" id="KW-1015">Disulfide bond</keyword>
<evidence type="ECO:0000259" key="3">
    <source>
        <dbReference type="PROSITE" id="PS51233"/>
    </source>
</evidence>
<dbReference type="GO" id="GO:0031012">
    <property type="term" value="C:extracellular matrix"/>
    <property type="evidence" value="ECO:0007669"/>
    <property type="project" value="TreeGrafter"/>
</dbReference>
<feature type="domain" description="VWFD" evidence="3">
    <location>
        <begin position="507"/>
        <end position="691"/>
    </location>
</feature>
<evidence type="ECO:0000313" key="4">
    <source>
        <dbReference type="EMBL" id="NXO00457.1"/>
    </source>
</evidence>
<dbReference type="EMBL" id="VXBP01007277">
    <property type="protein sequence ID" value="NXO00457.1"/>
    <property type="molecule type" value="Genomic_DNA"/>
</dbReference>
<accession>A0A7L1NMZ1</accession>
<gene>
    <name evidence="4" type="primary">Fcgbp_1</name>
    <name evidence="4" type="ORF">RHICYA_R03642</name>
</gene>
<dbReference type="Pfam" id="PF00094">
    <property type="entry name" value="VWD"/>
    <property type="match status" value="3"/>
</dbReference>
<evidence type="ECO:0000256" key="2">
    <source>
        <dbReference type="ARBA" id="ARBA00023180"/>
    </source>
</evidence>
<dbReference type="InterPro" id="IPR014853">
    <property type="entry name" value="VWF/SSPO/ZAN-like_Cys-rich_dom"/>
</dbReference>
<dbReference type="CDD" id="cd19941">
    <property type="entry name" value="TIL"/>
    <property type="match status" value="2"/>
</dbReference>
<dbReference type="PANTHER" id="PTHR11339">
    <property type="entry name" value="EXTRACELLULAR MATRIX GLYCOPROTEIN RELATED"/>
    <property type="match status" value="1"/>
</dbReference>
<dbReference type="InterPro" id="IPR050780">
    <property type="entry name" value="Mucin_vWF_Thrombospondin_sf"/>
</dbReference>
<feature type="domain" description="VWFD" evidence="3">
    <location>
        <begin position="1"/>
        <end position="53"/>
    </location>
</feature>
<dbReference type="InterPro" id="IPR036084">
    <property type="entry name" value="Ser_inhib-like_sf"/>
</dbReference>
<dbReference type="Pfam" id="PF01826">
    <property type="entry name" value="TIL"/>
    <property type="match status" value="2"/>
</dbReference>
<dbReference type="SMART" id="SM00216">
    <property type="entry name" value="VWD"/>
    <property type="match status" value="3"/>
</dbReference>
<protein>
    <submittedName>
        <fullName evidence="4">FCGBP protein</fullName>
    </submittedName>
</protein>
<dbReference type="Gene3D" id="2.10.25.10">
    <property type="entry name" value="Laminin"/>
    <property type="match status" value="2"/>
</dbReference>
<dbReference type="PANTHER" id="PTHR11339:SF373">
    <property type="entry name" value="VWFD DOMAIN-CONTAINING PROTEIN"/>
    <property type="match status" value="1"/>
</dbReference>
<feature type="non-terminal residue" evidence="4">
    <location>
        <position position="1054"/>
    </location>
</feature>
<sequence>LVDLPSGYSGSTCGLCGNFNLRADDDLPTAGGPELAAWAGAWRVPEDDDPFCWDRCEGSCPVCEEGERELYGGGGFCGLLTAGPQLGMVVCKEASCKAGERCAVERGVRRCVATSRSVCIATGDPHYTTFDGRRYDFMGTCVYQLAGLCSDDPTLVPFVVTAENNHRGSHVVSFTKEVTLKVYNVSLAFSQEHPQKLKVNGILVDLPFTHDEKIQVYQRGFHGFIKTDFDLVVTFDWYSYARVLLPGSYAGAVCGLCGDADGSPDNDFALPGGGAATAEVQFANSWKVADVPGCSSSCNESCRLCSEAEKRRYSGDKHCGLLLKKRGPLAPCHEEVDPSPFFEDCVFDACLYQGHHDVVCSSIASYVDACQSRGVSVRAWRTAAFCSPVCPPNQHYELTGPPCPPTCRGQVDADPCDPSSSPPVEGCFCDPGFLQSGQQCVPLGQCGCWHGGHYYQLGQEFFSSPDCSQRCRCQEAGEVQCEPGGCGAGEGCRVKGGVPGCHPLECGRCQVLGAVTFSTFDGRLLAFAGNCHYTLAQLSEEAATRLGEPLVPFQVTVEKEQGGEEGPVIKRLVVTVAGVSVAMDRGAAWEVTVAGERHLLPLSLAEGAVTVAQEGLYRILQLRDGGPSILYDGYSFVVISVPGSYRGHLRGLCGNFDGDTTNDSQDAQELGAAYGTLMAGCTHGSPPPSCLLQEEKEEEGPCGLLKDPKGPFGGCHKVVAPWDYLVGCRMEQCVRPGGSSLCQSFQAYAAACQAAGGLLKEWRVATNCQVSCPSNSHYDLCTRSCSQSCAGLSAEIPCSGRCFEGCTCHDGHLFSGHECVPIGHCGCLHHGRYFQIAETTLSPSCHQSCLCQSAGGLWCQPFSCPFGQSCGLKEGTRGCVEQPGRCSLAPATRLATFDGATVTTVASSIYVMATVCDHKQPFWFRLLADVKEGSNDPPAVVALHLFTGRAFVTIRRDKRVWVNGVPARPPLELEGMVAINETQGTLWATREPEVAISLSPSGELSVLVAKELGGHLCGLCGNYDGDVATDLRGPDGSLVANMAAMVKAWRAPDF</sequence>